<feature type="transmembrane region" description="Helical" evidence="6">
    <location>
        <begin position="208"/>
        <end position="230"/>
    </location>
</feature>
<dbReference type="InterPro" id="IPR011701">
    <property type="entry name" value="MFS"/>
</dbReference>
<sequence length="401" mass="43451">MSHQTASRKIRWHRKTALLILGIILIATTLRLPLTIVGPIIELLRTDLGISHVLGGFLTTIPLLAFAVVSPMVPKISRRFGIELTLLLSMVLLIIGIIARATGTTTLLLIGTILIGVAISFGNVLLPSYFKLKFPLHIGLMMGIYSVAMNISGGIGAGISHPIAQHYNWQIALTFPCLFAIVAALVWLPQLSANERITTSTQHTARLVLWRSPLAWAVTLAMGLQSFIFYTTGAWLPAIFMAQGLAPDKAGWMISIMLLAQLPSTFLTPVIADRLPSQRPIVIAFTLLYSIGFIGIALQFTSLTMLWVVCIGLAGGASFNLAMMLFTLRTRTAYDAADLSGFAQSIGYLLAASGPVIFGYLHDISGNWTIATYVFLVVTAMLCISGLYAAQNNYVNEERAS</sequence>
<feature type="transmembrane region" description="Helical" evidence="6">
    <location>
        <begin position="80"/>
        <end position="101"/>
    </location>
</feature>
<keyword evidence="5 6" id="KW-0472">Membrane</keyword>
<dbReference type="PANTHER" id="PTHR23523">
    <property type="match status" value="1"/>
</dbReference>
<dbReference type="CDD" id="cd17339">
    <property type="entry name" value="MFS_NIMT_CynX_like"/>
    <property type="match status" value="1"/>
</dbReference>
<feature type="transmembrane region" description="Helical" evidence="6">
    <location>
        <begin position="107"/>
        <end position="126"/>
    </location>
</feature>
<organism evidence="8 9">
    <name type="scientific">Lysinibacillus alkalisoli</name>
    <dbReference type="NCBI Taxonomy" id="1911548"/>
    <lineage>
        <taxon>Bacteria</taxon>
        <taxon>Bacillati</taxon>
        <taxon>Bacillota</taxon>
        <taxon>Bacilli</taxon>
        <taxon>Bacillales</taxon>
        <taxon>Bacillaceae</taxon>
        <taxon>Lysinibacillus</taxon>
    </lineage>
</organism>
<evidence type="ECO:0000256" key="4">
    <source>
        <dbReference type="ARBA" id="ARBA00022989"/>
    </source>
</evidence>
<keyword evidence="4 6" id="KW-1133">Transmembrane helix</keyword>
<keyword evidence="3 6" id="KW-0812">Transmembrane</keyword>
<dbReference type="InterPro" id="IPR036259">
    <property type="entry name" value="MFS_trans_sf"/>
</dbReference>
<dbReference type="Pfam" id="PF07690">
    <property type="entry name" value="MFS_1"/>
    <property type="match status" value="1"/>
</dbReference>
<evidence type="ECO:0000259" key="7">
    <source>
        <dbReference type="PROSITE" id="PS50850"/>
    </source>
</evidence>
<feature type="transmembrane region" description="Helical" evidence="6">
    <location>
        <begin position="306"/>
        <end position="327"/>
    </location>
</feature>
<keyword evidence="2" id="KW-0813">Transport</keyword>
<feature type="transmembrane region" description="Helical" evidence="6">
    <location>
        <begin position="53"/>
        <end position="73"/>
    </location>
</feature>
<dbReference type="InterPro" id="IPR052524">
    <property type="entry name" value="MFS_Cyanate_Porter"/>
</dbReference>
<evidence type="ECO:0000256" key="1">
    <source>
        <dbReference type="ARBA" id="ARBA00004651"/>
    </source>
</evidence>
<accession>A0A917D540</accession>
<comment type="subcellular location">
    <subcellularLocation>
        <location evidence="1">Cell membrane</location>
        <topology evidence="1">Multi-pass membrane protein</topology>
    </subcellularLocation>
</comment>
<evidence type="ECO:0000256" key="2">
    <source>
        <dbReference type="ARBA" id="ARBA00022448"/>
    </source>
</evidence>
<dbReference type="PROSITE" id="PS50850">
    <property type="entry name" value="MFS"/>
    <property type="match status" value="1"/>
</dbReference>
<dbReference type="SUPFAM" id="SSF103473">
    <property type="entry name" value="MFS general substrate transporter"/>
    <property type="match status" value="1"/>
</dbReference>
<reference evidence="8" key="2">
    <citation type="submission" date="2020-09" db="EMBL/GenBank/DDBJ databases">
        <authorList>
            <person name="Sun Q."/>
            <person name="Zhou Y."/>
        </authorList>
    </citation>
    <scope>NUCLEOTIDE SEQUENCE</scope>
    <source>
        <strain evidence="8">CGMCC 1.15760</strain>
    </source>
</reference>
<dbReference type="Gene3D" id="1.20.1250.20">
    <property type="entry name" value="MFS general substrate transporter like domains"/>
    <property type="match status" value="2"/>
</dbReference>
<proteinExistence type="predicted"/>
<dbReference type="EMBL" id="BMJT01000001">
    <property type="protein sequence ID" value="GGG10996.1"/>
    <property type="molecule type" value="Genomic_DNA"/>
</dbReference>
<dbReference type="GO" id="GO:0005886">
    <property type="term" value="C:plasma membrane"/>
    <property type="evidence" value="ECO:0007669"/>
    <property type="project" value="UniProtKB-SubCell"/>
</dbReference>
<feature type="transmembrane region" description="Helical" evidence="6">
    <location>
        <begin position="339"/>
        <end position="358"/>
    </location>
</feature>
<evidence type="ECO:0000313" key="8">
    <source>
        <dbReference type="EMBL" id="GGG10996.1"/>
    </source>
</evidence>
<feature type="transmembrane region" description="Helical" evidence="6">
    <location>
        <begin position="281"/>
        <end position="300"/>
    </location>
</feature>
<evidence type="ECO:0000256" key="6">
    <source>
        <dbReference type="SAM" id="Phobius"/>
    </source>
</evidence>
<feature type="transmembrane region" description="Helical" evidence="6">
    <location>
        <begin position="17"/>
        <end position="41"/>
    </location>
</feature>
<gene>
    <name evidence="8" type="ORF">GCM10007425_01640</name>
</gene>
<evidence type="ECO:0000256" key="3">
    <source>
        <dbReference type="ARBA" id="ARBA00022692"/>
    </source>
</evidence>
<feature type="domain" description="Major facilitator superfamily (MFS) profile" evidence="7">
    <location>
        <begin position="19"/>
        <end position="397"/>
    </location>
</feature>
<feature type="transmembrane region" description="Helical" evidence="6">
    <location>
        <begin position="138"/>
        <end position="161"/>
    </location>
</feature>
<dbReference type="PANTHER" id="PTHR23523:SF2">
    <property type="entry name" value="2-NITROIMIDAZOLE TRANSPORTER"/>
    <property type="match status" value="1"/>
</dbReference>
<keyword evidence="9" id="KW-1185">Reference proteome</keyword>
<evidence type="ECO:0000256" key="5">
    <source>
        <dbReference type="ARBA" id="ARBA00023136"/>
    </source>
</evidence>
<dbReference type="GO" id="GO:0022857">
    <property type="term" value="F:transmembrane transporter activity"/>
    <property type="evidence" value="ECO:0007669"/>
    <property type="project" value="InterPro"/>
</dbReference>
<reference evidence="8" key="1">
    <citation type="journal article" date="2014" name="Int. J. Syst. Evol. Microbiol.">
        <title>Complete genome sequence of Corynebacterium casei LMG S-19264T (=DSM 44701T), isolated from a smear-ripened cheese.</title>
        <authorList>
            <consortium name="US DOE Joint Genome Institute (JGI-PGF)"/>
            <person name="Walter F."/>
            <person name="Albersmeier A."/>
            <person name="Kalinowski J."/>
            <person name="Ruckert C."/>
        </authorList>
    </citation>
    <scope>NUCLEOTIDE SEQUENCE</scope>
    <source>
        <strain evidence="8">CGMCC 1.15760</strain>
    </source>
</reference>
<dbReference type="AlphaFoldDB" id="A0A917D540"/>
<comment type="caution">
    <text evidence="8">The sequence shown here is derived from an EMBL/GenBank/DDBJ whole genome shotgun (WGS) entry which is preliminary data.</text>
</comment>
<dbReference type="Proteomes" id="UP000616608">
    <property type="component" value="Unassembled WGS sequence"/>
</dbReference>
<feature type="transmembrane region" description="Helical" evidence="6">
    <location>
        <begin position="167"/>
        <end position="188"/>
    </location>
</feature>
<name>A0A917D540_9BACI</name>
<feature type="transmembrane region" description="Helical" evidence="6">
    <location>
        <begin position="370"/>
        <end position="390"/>
    </location>
</feature>
<dbReference type="RefSeq" id="WP_188613113.1">
    <property type="nucleotide sequence ID" value="NZ_BMJT01000001.1"/>
</dbReference>
<protein>
    <submittedName>
        <fullName evidence="8">MFS transporter</fullName>
    </submittedName>
</protein>
<evidence type="ECO:0000313" key="9">
    <source>
        <dbReference type="Proteomes" id="UP000616608"/>
    </source>
</evidence>
<dbReference type="InterPro" id="IPR020846">
    <property type="entry name" value="MFS_dom"/>
</dbReference>
<feature type="transmembrane region" description="Helical" evidence="6">
    <location>
        <begin position="250"/>
        <end position="272"/>
    </location>
</feature>